<name>A0A183SS61_SCHSO</name>
<reference evidence="1 2" key="2">
    <citation type="submission" date="2018-11" db="EMBL/GenBank/DDBJ databases">
        <authorList>
            <consortium name="Pathogen Informatics"/>
        </authorList>
    </citation>
    <scope>NUCLEOTIDE SEQUENCE [LARGE SCALE GENOMIC DNA]</scope>
    <source>
        <strain evidence="1 2">NST_G2</strain>
    </source>
</reference>
<dbReference type="Proteomes" id="UP000275846">
    <property type="component" value="Unassembled WGS sequence"/>
</dbReference>
<sequence length="138" mass="15589">MLTWSVRWTSSDYDSRTVMQTTAPASLTQSSKPVETFTRMWRPSRTQLPAASDKSWVPGRGLASVHIRAQGKSRTLPKWMALCIKETRAHTQMWDDFDGASGVNISLALVRVPERSGAVDETANGSKCQCRCYRWHRD</sequence>
<evidence type="ECO:0000313" key="2">
    <source>
        <dbReference type="Proteomes" id="UP000275846"/>
    </source>
</evidence>
<evidence type="ECO:0000313" key="1">
    <source>
        <dbReference type="EMBL" id="VDL93444.1"/>
    </source>
</evidence>
<protein>
    <submittedName>
        <fullName evidence="1 3">Uncharacterized protein</fullName>
    </submittedName>
</protein>
<evidence type="ECO:0000313" key="3">
    <source>
        <dbReference type="WBParaSite" id="SSLN_0000729101-mRNA-1"/>
    </source>
</evidence>
<dbReference type="WBParaSite" id="SSLN_0000729101-mRNA-1">
    <property type="protein sequence ID" value="SSLN_0000729101-mRNA-1"/>
    <property type="gene ID" value="SSLN_0000729101"/>
</dbReference>
<dbReference type="EMBL" id="UYSU01033967">
    <property type="protein sequence ID" value="VDL93444.1"/>
    <property type="molecule type" value="Genomic_DNA"/>
</dbReference>
<dbReference type="AlphaFoldDB" id="A0A183SS61"/>
<organism evidence="3">
    <name type="scientific">Schistocephalus solidus</name>
    <name type="common">Tapeworm</name>
    <dbReference type="NCBI Taxonomy" id="70667"/>
    <lineage>
        <taxon>Eukaryota</taxon>
        <taxon>Metazoa</taxon>
        <taxon>Spiralia</taxon>
        <taxon>Lophotrochozoa</taxon>
        <taxon>Platyhelminthes</taxon>
        <taxon>Cestoda</taxon>
        <taxon>Eucestoda</taxon>
        <taxon>Diphyllobothriidea</taxon>
        <taxon>Diphyllobothriidae</taxon>
        <taxon>Schistocephalus</taxon>
    </lineage>
</organism>
<keyword evidence="2" id="KW-1185">Reference proteome</keyword>
<reference evidence="3" key="1">
    <citation type="submission" date="2016-06" db="UniProtKB">
        <authorList>
            <consortium name="WormBaseParasite"/>
        </authorList>
    </citation>
    <scope>IDENTIFICATION</scope>
</reference>
<gene>
    <name evidence="1" type="ORF">SSLN_LOCUS7059</name>
</gene>
<accession>A0A183SS61</accession>
<proteinExistence type="predicted"/>